<proteinExistence type="inferred from homology"/>
<keyword evidence="4" id="KW-0378">Hydrolase</keyword>
<dbReference type="PANTHER" id="PTHR30471:SF3">
    <property type="entry name" value="UPF0758 PROTEIN YEES-RELATED"/>
    <property type="match status" value="1"/>
</dbReference>
<dbReference type="InterPro" id="IPR025657">
    <property type="entry name" value="RadC_JAB"/>
</dbReference>
<evidence type="ECO:0000256" key="2">
    <source>
        <dbReference type="ARBA" id="ARBA00022670"/>
    </source>
</evidence>
<sequence length="220" mass="24959">MFEDKPREKLIKYGVSVLTNADIIALLLRTGTKNSNVFEMSLELMNRLSSIQHIQNFKIEDFKAIPGISVAKATTLIAAIELGRRVYEHKREEQPFLRESTDIYKLLYLEVSNLEKENLFILCIDIKGRLLKKDHVYIGTSTAIHVSIKDLFKSAILVGAYGIILVHNHPSGDSRPSYSDDTLTEKLKQAGQMLSIEVVDHLIIGKNEFYSYKGGKVYKI</sequence>
<dbReference type="EMBL" id="LK028559">
    <property type="protein sequence ID" value="CDR31152.1"/>
    <property type="molecule type" value="Genomic_DNA"/>
</dbReference>
<dbReference type="NCBIfam" id="NF000642">
    <property type="entry name" value="PRK00024.1"/>
    <property type="match status" value="1"/>
</dbReference>
<dbReference type="HOGENOM" id="CLU_073529_0_2_14"/>
<evidence type="ECO:0000256" key="6">
    <source>
        <dbReference type="ARBA" id="ARBA00023049"/>
    </source>
</evidence>
<dbReference type="AlphaFoldDB" id="A0A061AJI3"/>
<reference evidence="10" key="1">
    <citation type="submission" date="2014-05" db="EMBL/GenBank/DDBJ databases">
        <authorList>
            <person name="Kube M."/>
        </authorList>
    </citation>
    <scope>NUCLEOTIDE SEQUENCE [LARGE SCALE GENOMIC DNA]</scope>
</reference>
<name>A0A061AJI3_9MOLU</name>
<dbReference type="PATRIC" id="fig|35623.3.peg.1079"/>
<dbReference type="Pfam" id="PF04002">
    <property type="entry name" value="RadC"/>
    <property type="match status" value="1"/>
</dbReference>
<dbReference type="STRING" id="35623.Aocu_10790"/>
<dbReference type="Proteomes" id="UP000032434">
    <property type="component" value="Chromosome 1"/>
</dbReference>
<dbReference type="RefSeq" id="WP_045749601.1">
    <property type="nucleotide sequence ID" value="NZ_FUZK01000001.1"/>
</dbReference>
<dbReference type="PANTHER" id="PTHR30471">
    <property type="entry name" value="DNA REPAIR PROTEIN RADC"/>
    <property type="match status" value="1"/>
</dbReference>
<evidence type="ECO:0000256" key="5">
    <source>
        <dbReference type="ARBA" id="ARBA00022833"/>
    </source>
</evidence>
<keyword evidence="5" id="KW-0862">Zinc</keyword>
<dbReference type="GO" id="GO:0008237">
    <property type="term" value="F:metallopeptidase activity"/>
    <property type="evidence" value="ECO:0007669"/>
    <property type="project" value="UniProtKB-KW"/>
</dbReference>
<dbReference type="NCBIfam" id="TIGR00608">
    <property type="entry name" value="radc"/>
    <property type="match status" value="1"/>
</dbReference>
<evidence type="ECO:0000256" key="3">
    <source>
        <dbReference type="ARBA" id="ARBA00022723"/>
    </source>
</evidence>
<evidence type="ECO:0000256" key="4">
    <source>
        <dbReference type="ARBA" id="ARBA00022801"/>
    </source>
</evidence>
<dbReference type="Pfam" id="PF20582">
    <property type="entry name" value="UPF0758_N"/>
    <property type="match status" value="1"/>
</dbReference>
<keyword evidence="3" id="KW-0479">Metal-binding</keyword>
<dbReference type="KEGG" id="aoc:Aocu_10790"/>
<keyword evidence="6" id="KW-0482">Metalloprotease</keyword>
<dbReference type="InParanoid" id="A0A061AJI3"/>
<dbReference type="CDD" id="cd08071">
    <property type="entry name" value="MPN_DUF2466"/>
    <property type="match status" value="1"/>
</dbReference>
<keyword evidence="2" id="KW-0645">Protease</keyword>
<evidence type="ECO:0000313" key="10">
    <source>
        <dbReference type="Proteomes" id="UP000032434"/>
    </source>
</evidence>
<evidence type="ECO:0000259" key="8">
    <source>
        <dbReference type="PROSITE" id="PS50249"/>
    </source>
</evidence>
<protein>
    <submittedName>
        <fullName evidence="9">Protein RadC</fullName>
    </submittedName>
</protein>
<evidence type="ECO:0000256" key="1">
    <source>
        <dbReference type="ARBA" id="ARBA00010243"/>
    </source>
</evidence>
<dbReference type="GO" id="GO:0046872">
    <property type="term" value="F:metal ion binding"/>
    <property type="evidence" value="ECO:0007669"/>
    <property type="project" value="UniProtKB-KW"/>
</dbReference>
<comment type="similarity">
    <text evidence="1 7">Belongs to the UPF0758 family.</text>
</comment>
<dbReference type="InterPro" id="IPR046778">
    <property type="entry name" value="UPF0758_N"/>
</dbReference>
<keyword evidence="10" id="KW-1185">Reference proteome</keyword>
<dbReference type="FunCoup" id="A0A061AJI3">
    <property type="interactions" value="123"/>
</dbReference>
<gene>
    <name evidence="9" type="primary">radC</name>
    <name evidence="9" type="ORF">Aocu_10790</name>
</gene>
<dbReference type="InterPro" id="IPR037518">
    <property type="entry name" value="MPN"/>
</dbReference>
<dbReference type="InterPro" id="IPR001405">
    <property type="entry name" value="UPF0758"/>
</dbReference>
<dbReference type="Gene3D" id="3.40.140.10">
    <property type="entry name" value="Cytidine Deaminase, domain 2"/>
    <property type="match status" value="1"/>
</dbReference>
<dbReference type="PROSITE" id="PS01302">
    <property type="entry name" value="UPF0758"/>
    <property type="match status" value="1"/>
</dbReference>
<dbReference type="PROSITE" id="PS50249">
    <property type="entry name" value="MPN"/>
    <property type="match status" value="1"/>
</dbReference>
<dbReference type="OrthoDB" id="9804482at2"/>
<organism evidence="9 10">
    <name type="scientific">Acholeplasma oculi</name>
    <dbReference type="NCBI Taxonomy" id="35623"/>
    <lineage>
        <taxon>Bacteria</taxon>
        <taxon>Bacillati</taxon>
        <taxon>Mycoplasmatota</taxon>
        <taxon>Mollicutes</taxon>
        <taxon>Acholeplasmatales</taxon>
        <taxon>Acholeplasmataceae</taxon>
        <taxon>Acholeplasma</taxon>
    </lineage>
</organism>
<evidence type="ECO:0000256" key="7">
    <source>
        <dbReference type="RuleBase" id="RU003797"/>
    </source>
</evidence>
<evidence type="ECO:0000313" key="9">
    <source>
        <dbReference type="EMBL" id="CDR31152.1"/>
    </source>
</evidence>
<feature type="domain" description="MPN" evidence="8">
    <location>
        <begin position="75"/>
        <end position="218"/>
    </location>
</feature>
<accession>A0A061AJI3</accession>
<dbReference type="GO" id="GO:0006508">
    <property type="term" value="P:proteolysis"/>
    <property type="evidence" value="ECO:0007669"/>
    <property type="project" value="UniProtKB-KW"/>
</dbReference>
<dbReference type="InterPro" id="IPR020891">
    <property type="entry name" value="UPF0758_CS"/>
</dbReference>